<dbReference type="EMBL" id="CP073078">
    <property type="protein sequence ID" value="QUD90418.1"/>
    <property type="molecule type" value="Genomic_DNA"/>
</dbReference>
<dbReference type="RefSeq" id="WP_211940469.1">
    <property type="nucleotide sequence ID" value="NZ_CP073078.1"/>
</dbReference>
<reference evidence="2" key="1">
    <citation type="submission" date="2021-04" db="EMBL/GenBank/DDBJ databases">
        <title>The complete genome sequence of Caulobacter sp. S6.</title>
        <authorList>
            <person name="Tang Y."/>
            <person name="Ouyang W."/>
            <person name="Liu Q."/>
            <person name="Huang B."/>
            <person name="Guo Z."/>
            <person name="Lei P."/>
        </authorList>
    </citation>
    <scope>NUCLEOTIDE SEQUENCE</scope>
    <source>
        <strain evidence="2">S6</strain>
    </source>
</reference>
<name>A0A975G3F2_9CAUL</name>
<protein>
    <submittedName>
        <fullName evidence="2">Relaxase/mobilization nuclease and DUF3363 domain-containing protein</fullName>
    </submittedName>
</protein>
<dbReference type="InterPro" id="IPR021795">
    <property type="entry name" value="DUF3363"/>
</dbReference>
<organism evidence="2 3">
    <name type="scientific">Phenylobacterium montanum</name>
    <dbReference type="NCBI Taxonomy" id="2823693"/>
    <lineage>
        <taxon>Bacteria</taxon>
        <taxon>Pseudomonadati</taxon>
        <taxon>Pseudomonadota</taxon>
        <taxon>Alphaproteobacteria</taxon>
        <taxon>Caulobacterales</taxon>
        <taxon>Caulobacteraceae</taxon>
        <taxon>Phenylobacterium</taxon>
    </lineage>
</organism>
<dbReference type="Proteomes" id="UP000676409">
    <property type="component" value="Chromosome"/>
</dbReference>
<feature type="region of interest" description="Disordered" evidence="1">
    <location>
        <begin position="60"/>
        <end position="83"/>
    </location>
</feature>
<keyword evidence="3" id="KW-1185">Reference proteome</keyword>
<dbReference type="Pfam" id="PF11843">
    <property type="entry name" value="DUF3363"/>
    <property type="match status" value="1"/>
</dbReference>
<dbReference type="KEGG" id="caul:KCG34_11400"/>
<evidence type="ECO:0000313" key="3">
    <source>
        <dbReference type="Proteomes" id="UP000676409"/>
    </source>
</evidence>
<feature type="compositionally biased region" description="Basic and acidic residues" evidence="1">
    <location>
        <begin position="60"/>
        <end position="71"/>
    </location>
</feature>
<proteinExistence type="predicted"/>
<sequence>MVKGRCSRIGRGQAIATRLKREAATRGPSGRFRRVIVKARIVRLKAASRAAQAHLRYLQRDGTTRDGERGRLYGPGGEGGDGRAFVERGEGDRHQFRFIIAPDDADRLADLEAFTRDVMAQMERDLGTRLDWVAVDHFNTGHPHSHVVIRGKDDRGADLVIAQDYITDGLRYRAQERATLELGPETELELKTKLRAEVDAERVTRIDRAMLDAASGDVLDFRQGGDAEGMIDRSLRLARLGVLRRLGLATEVEPGVWVLSERLEPTLRELGERGDIIRAIHRALGASGVTRATASFELDAGDKPIIGRVIGKDLTDELGDRLALIVDGVDGRIHHVGSVDADEVRIGAIVEIGPKAQVRAGDRTIAELAGETGFYQPSRHRQMIEGGELSNPAGDPGDFVESHVRRLEALRRAGIVERLSEDRWAIPEDFEQQAQALDARRGRQSAMRVLSAFDLDQQVTADGATWLDRELVARRRLVLASLGFGAEVEQALVRRTDRLVDQGLAWRDADGGIRFRAGLLATLRDRELDREGATLAVEKAVPFRRLAAGEDFRGRFTGAVELASGKFAVVENAYEFTLVPWRPVIERRLGREVVGSIEVGGGVAWRLGRDLGLEL</sequence>
<gene>
    <name evidence="2" type="ORF">KCG34_11400</name>
</gene>
<evidence type="ECO:0000256" key="1">
    <source>
        <dbReference type="SAM" id="MobiDB-lite"/>
    </source>
</evidence>
<accession>A0A975G3F2</accession>
<dbReference type="AlphaFoldDB" id="A0A975G3F2"/>
<evidence type="ECO:0000313" key="2">
    <source>
        <dbReference type="EMBL" id="QUD90418.1"/>
    </source>
</evidence>